<dbReference type="GO" id="GO:0015074">
    <property type="term" value="P:DNA integration"/>
    <property type="evidence" value="ECO:0007669"/>
    <property type="project" value="InterPro"/>
</dbReference>
<dbReference type="GO" id="GO:0006310">
    <property type="term" value="P:DNA recombination"/>
    <property type="evidence" value="ECO:0007669"/>
    <property type="project" value="UniProtKB-KW"/>
</dbReference>
<evidence type="ECO:0000256" key="1">
    <source>
        <dbReference type="ARBA" id="ARBA00023172"/>
    </source>
</evidence>
<accession>A0A7W6J5P0</accession>
<protein>
    <recommendedName>
        <fullName evidence="5">Core-binding (CB) domain-containing protein</fullName>
    </recommendedName>
</protein>
<feature type="region of interest" description="Disordered" evidence="2">
    <location>
        <begin position="225"/>
        <end position="284"/>
    </location>
</feature>
<gene>
    <name evidence="3" type="ORF">GGR23_001575</name>
</gene>
<feature type="compositionally biased region" description="Pro residues" evidence="2">
    <location>
        <begin position="237"/>
        <end position="248"/>
    </location>
</feature>
<dbReference type="SUPFAM" id="SSF56349">
    <property type="entry name" value="DNA breaking-rejoining enzymes"/>
    <property type="match status" value="1"/>
</dbReference>
<dbReference type="Gene3D" id="1.10.443.10">
    <property type="entry name" value="Intergrase catalytic core"/>
    <property type="match status" value="1"/>
</dbReference>
<dbReference type="RefSeq" id="WP_183365624.1">
    <property type="nucleotide sequence ID" value="NZ_JACIEZ010000002.1"/>
</dbReference>
<dbReference type="InterPro" id="IPR013762">
    <property type="entry name" value="Integrase-like_cat_sf"/>
</dbReference>
<name>A0A7W6J5P0_9HYPH</name>
<comment type="caution">
    <text evidence="3">The sequence shown here is derived from an EMBL/GenBank/DDBJ whole genome shotgun (WGS) entry which is preliminary data.</text>
</comment>
<dbReference type="Proteomes" id="UP000528286">
    <property type="component" value="Unassembled WGS sequence"/>
</dbReference>
<keyword evidence="4" id="KW-1185">Reference proteome</keyword>
<evidence type="ECO:0000256" key="2">
    <source>
        <dbReference type="SAM" id="MobiDB-lite"/>
    </source>
</evidence>
<organism evidence="3 4">
    <name type="scientific">Gellertiella hungarica</name>
    <dbReference type="NCBI Taxonomy" id="1572859"/>
    <lineage>
        <taxon>Bacteria</taxon>
        <taxon>Pseudomonadati</taxon>
        <taxon>Pseudomonadota</taxon>
        <taxon>Alphaproteobacteria</taxon>
        <taxon>Hyphomicrobiales</taxon>
        <taxon>Rhizobiaceae</taxon>
        <taxon>Gellertiella</taxon>
    </lineage>
</organism>
<reference evidence="3 4" key="1">
    <citation type="submission" date="2020-08" db="EMBL/GenBank/DDBJ databases">
        <title>Genomic Encyclopedia of Type Strains, Phase IV (KMG-IV): sequencing the most valuable type-strain genomes for metagenomic binning, comparative biology and taxonomic classification.</title>
        <authorList>
            <person name="Goeker M."/>
        </authorList>
    </citation>
    <scope>NUCLEOTIDE SEQUENCE [LARGE SCALE GENOMIC DNA]</scope>
    <source>
        <strain evidence="3 4">DSM 29853</strain>
    </source>
</reference>
<dbReference type="InterPro" id="IPR011010">
    <property type="entry name" value="DNA_brk_join_enz"/>
</dbReference>
<evidence type="ECO:0000313" key="3">
    <source>
        <dbReference type="EMBL" id="MBB4064398.1"/>
    </source>
</evidence>
<proteinExistence type="predicted"/>
<keyword evidence="1" id="KW-0233">DNA recombination</keyword>
<evidence type="ECO:0008006" key="5">
    <source>
        <dbReference type="Google" id="ProtNLM"/>
    </source>
</evidence>
<dbReference type="GO" id="GO:0003677">
    <property type="term" value="F:DNA binding"/>
    <property type="evidence" value="ECO:0007669"/>
    <property type="project" value="InterPro"/>
</dbReference>
<dbReference type="AlphaFoldDB" id="A0A7W6J5P0"/>
<evidence type="ECO:0000313" key="4">
    <source>
        <dbReference type="Proteomes" id="UP000528286"/>
    </source>
</evidence>
<dbReference type="EMBL" id="JACIEZ010000002">
    <property type="protein sequence ID" value="MBB4064398.1"/>
    <property type="molecule type" value="Genomic_DNA"/>
</dbReference>
<sequence length="561" mass="63146">MSGIQHVFRRLSVYWWRRRLRIGTASCAYLRIEVSLCTKDQSVARSIAPYLTLRSAELVHQIRDGLMTPEEAKKVFIYLVQQETARIDHLELNAPQRPGTPDKRRRSDLAMAASLRLLAAQGWDAIVGPTQVQQLLAEGFDEADIEEVRQNLELHQDLELGKVHEPRARQILFEAGVSDTAASRSKVQAIYLRALAAVFQNVSNRWMDLAKSDEDLLREALSSSPAKSLKTRMVPPEHLPLPPEPVPPATHTLREPSFSPKRFAPKHDSDDDVDAQEPEAPANVVQPASIPSERPVGRRSGNLVEIVIREAGVKEANGEWGDTQVRQHAALARLLVKFLGHSDPTLITQVDIADFRAAVIQFPKNHGKSPEDHAMTFDQILEKAKKLPAEKVGLSGTTMNRYLTQINNIATICKHSGYPFAEYQGVEGFRFSKKGNKRNERPGFTTEEIEILADLPVWRGCASEELRFEAGDLVFHDAKYWAPLLAIYTAARREEYCGLFLEEIDHVDGLPVIRIENNAIRKLKTEQSERNVAIHPELIRLGFLDYVQALRDAGHTMLFPE</sequence>